<evidence type="ECO:0000313" key="2">
    <source>
        <dbReference type="EMBL" id="GAA4355315.1"/>
    </source>
</evidence>
<dbReference type="Proteomes" id="UP001500975">
    <property type="component" value="Unassembled WGS sequence"/>
</dbReference>
<dbReference type="Gene3D" id="3.30.1330.40">
    <property type="entry name" value="RutC-like"/>
    <property type="match status" value="1"/>
</dbReference>
<dbReference type="EMBL" id="BAABGJ010000080">
    <property type="protein sequence ID" value="GAA4355315.1"/>
    <property type="molecule type" value="Genomic_DNA"/>
</dbReference>
<evidence type="ECO:0000256" key="1">
    <source>
        <dbReference type="ARBA" id="ARBA00010552"/>
    </source>
</evidence>
<dbReference type="RefSeq" id="WP_345541048.1">
    <property type="nucleotide sequence ID" value="NZ_BAABGJ010000080.1"/>
</dbReference>
<organism evidence="2 3">
    <name type="scientific">Variovorax defluvii</name>
    <dbReference type="NCBI Taxonomy" id="913761"/>
    <lineage>
        <taxon>Bacteria</taxon>
        <taxon>Pseudomonadati</taxon>
        <taxon>Pseudomonadota</taxon>
        <taxon>Betaproteobacteria</taxon>
        <taxon>Burkholderiales</taxon>
        <taxon>Comamonadaceae</taxon>
        <taxon>Variovorax</taxon>
    </lineage>
</organism>
<dbReference type="PANTHER" id="PTHR11803">
    <property type="entry name" value="2-IMINOBUTANOATE/2-IMINOPROPANOATE DEAMINASE RIDA"/>
    <property type="match status" value="1"/>
</dbReference>
<evidence type="ECO:0000313" key="3">
    <source>
        <dbReference type="Proteomes" id="UP001500975"/>
    </source>
</evidence>
<keyword evidence="3" id="KW-1185">Reference proteome</keyword>
<dbReference type="SUPFAM" id="SSF55298">
    <property type="entry name" value="YjgF-like"/>
    <property type="match status" value="1"/>
</dbReference>
<name>A0ABP8IBQ4_9BURK</name>
<dbReference type="Pfam" id="PF01042">
    <property type="entry name" value="Ribonuc_L-PSP"/>
    <property type="match status" value="1"/>
</dbReference>
<sequence length="129" mass="13807">MTDSINPPTVPAPAGPYSQAVRVSAPGQWLHVSGQIGMRADGSLAEGVEAQATVAWQNLLALLEASGMGVQHLVKLGTFLVDREHLALVNPVRARFLGDARPASTLIVARELARPEWLFEIEAVAFRAD</sequence>
<dbReference type="InterPro" id="IPR035959">
    <property type="entry name" value="RutC-like_sf"/>
</dbReference>
<protein>
    <submittedName>
        <fullName evidence="2">RidA family protein</fullName>
    </submittedName>
</protein>
<dbReference type="PANTHER" id="PTHR11803:SF58">
    <property type="entry name" value="PROTEIN HMF1-RELATED"/>
    <property type="match status" value="1"/>
</dbReference>
<reference evidence="3" key="1">
    <citation type="journal article" date="2019" name="Int. J. Syst. Evol. Microbiol.">
        <title>The Global Catalogue of Microorganisms (GCM) 10K type strain sequencing project: providing services to taxonomists for standard genome sequencing and annotation.</title>
        <authorList>
            <consortium name="The Broad Institute Genomics Platform"/>
            <consortium name="The Broad Institute Genome Sequencing Center for Infectious Disease"/>
            <person name="Wu L."/>
            <person name="Ma J."/>
        </authorList>
    </citation>
    <scope>NUCLEOTIDE SEQUENCE [LARGE SCALE GENOMIC DNA]</scope>
    <source>
        <strain evidence="3">JCM 17804</strain>
    </source>
</reference>
<dbReference type="InterPro" id="IPR006175">
    <property type="entry name" value="YjgF/YER057c/UK114"/>
</dbReference>
<proteinExistence type="inferred from homology"/>
<comment type="caution">
    <text evidence="2">The sequence shown here is derived from an EMBL/GenBank/DDBJ whole genome shotgun (WGS) entry which is preliminary data.</text>
</comment>
<gene>
    <name evidence="2" type="ORF">GCM10023165_47320</name>
</gene>
<comment type="similarity">
    <text evidence="1">Belongs to the RutC family.</text>
</comment>
<dbReference type="CDD" id="cd00448">
    <property type="entry name" value="YjgF_YER057c_UK114_family"/>
    <property type="match status" value="1"/>
</dbReference>
<accession>A0ABP8IBQ4</accession>